<dbReference type="PANTHER" id="PTHR34218">
    <property type="entry name" value="PEPTIDASE S45 PENICILLIN AMIDASE"/>
    <property type="match status" value="1"/>
</dbReference>
<keyword evidence="5" id="KW-0378">Hydrolase</keyword>
<keyword evidence="11" id="KW-1185">Reference proteome</keyword>
<sequence>MTQPHDPPQTPPPFQLYRDTHGIPHVRAATERALAHGQGYVTALDRAHQIEAGRLRAEARLAARTGPDGLAWDRFAVRVRLADTARRVADALAAPEREWLAAYARGVNAGLAARAGEAAGPGPWRPWTPIGLFLVDHVLFNGFPGVLWRDHVARTLGPRFPGVPPRTRAEWFAADGGPGAGGASGSNAWAVAPDATASGSPLLAGDPHRTLELPGTYQQIRLACTAEGADGDEVPYDVLGLAFPGVPGVQHFGYALSDGGAAGGTTGVAWGITNAMAHHVEVFEERLRRSADGGWEAEGPDGWEPAAGGFETIEIRDLDGEAAGSPHPRRESVPWIETTRGVRVATRHDDRDDGRDGPDTRHFTIRWPVRVLADAGVPTWRRLLRARSARDVATAFRDGWVDPVNRVLTADTGGEILGLTAGRVAERAPDERVLPVPAWTDAARPRAWTRLPEPERVTSGVAVDANERPTTQRPAGNAPHDHRRDREAHALGWSYAPHRADRIRELLATPPAGGESPGTQHRVHADVSSRAALALMARLGVPERLRSWAEAGAPMHADSADAAAFARWRDALVRHVARDPRLDGLRTGGSPYGEIYAPWFDPDAAVGFGLLRLLDALGIDPGDPDLPQPDTPPAPHAPPPATTWGDLHTLAPARLPGGPDLPVPAAPVSGDNDTVRCTGGTPGGSPRAARGSVARWIWDLSDRRASRWVVPFGASGVPGDPHTTDQHATWAAGGTVPVETDWDRLTPVHPAMSTPSPEPPRRLLHGPRGAEVWRTTTPRGVITAHVLDPDADLDVLHAWVTAPRARFWGLAGLTRDELRETYEFVDSLPTHNAYLVRWDGTPVALVQAYHPEDDPVAAAYPVADGDLGLHFFRAPTLPEHAGGGAESWAVLGSALARFLFAAPGTRRLIAEPDASNAAALARMTTFGFEAGERVRFESPNGPKDAVMAYLTRERAELLDQ</sequence>
<dbReference type="GO" id="GO:0019290">
    <property type="term" value="P:siderophore biosynthetic process"/>
    <property type="evidence" value="ECO:0007669"/>
    <property type="project" value="InterPro"/>
</dbReference>
<evidence type="ECO:0000256" key="6">
    <source>
        <dbReference type="ARBA" id="ARBA00023145"/>
    </source>
</evidence>
<dbReference type="GO" id="GO:0016746">
    <property type="term" value="F:acyltransferase activity"/>
    <property type="evidence" value="ECO:0007669"/>
    <property type="project" value="InterPro"/>
</dbReference>
<evidence type="ECO:0000256" key="8">
    <source>
        <dbReference type="SAM" id="MobiDB-lite"/>
    </source>
</evidence>
<dbReference type="GO" id="GO:0016811">
    <property type="term" value="F:hydrolase activity, acting on carbon-nitrogen (but not peptide) bonds, in linear amides"/>
    <property type="evidence" value="ECO:0007669"/>
    <property type="project" value="InterPro"/>
</dbReference>
<evidence type="ECO:0000256" key="1">
    <source>
        <dbReference type="ARBA" id="ARBA00003818"/>
    </source>
</evidence>
<dbReference type="Gene3D" id="2.30.120.10">
    <property type="match status" value="1"/>
</dbReference>
<evidence type="ECO:0000313" key="11">
    <source>
        <dbReference type="Proteomes" id="UP000280501"/>
    </source>
</evidence>
<dbReference type="GO" id="GO:0017000">
    <property type="term" value="P:antibiotic biosynthetic process"/>
    <property type="evidence" value="ECO:0007669"/>
    <property type="project" value="InterPro"/>
</dbReference>
<dbReference type="InterPro" id="IPR002692">
    <property type="entry name" value="S45"/>
</dbReference>
<dbReference type="InterPro" id="IPR029055">
    <property type="entry name" value="Ntn_hydrolases_N"/>
</dbReference>
<dbReference type="AlphaFoldDB" id="A0A3N4Z863"/>
<comment type="caution">
    <text evidence="10">The sequence shown here is derived from an EMBL/GenBank/DDBJ whole genome shotgun (WGS) entry which is preliminary data.</text>
</comment>
<dbReference type="InterPro" id="IPR043147">
    <property type="entry name" value="Penicillin_amidase_A-knob"/>
</dbReference>
<comment type="similarity">
    <text evidence="3">Belongs to the peptidase S45 family.</text>
</comment>
<dbReference type="InterPro" id="IPR023343">
    <property type="entry name" value="Penicillin_amidase_dom1"/>
</dbReference>
<feature type="region of interest" description="Disordered" evidence="8">
    <location>
        <begin position="621"/>
        <end position="689"/>
    </location>
</feature>
<keyword evidence="6" id="KW-0865">Zymogen</keyword>
<dbReference type="Gene3D" id="1.10.439.10">
    <property type="entry name" value="Penicillin Amidohydrolase, domain 1"/>
    <property type="match status" value="1"/>
</dbReference>
<comment type="function">
    <text evidence="1">Acyltransferase required for the direct transfer of medium- to long-chain fatty acyl moieties from a carrier protein (MbtL) on to the epsilon-amino group of lysine residue in the mycobactin core.</text>
</comment>
<name>A0A3N4Z863_9MICO</name>
<dbReference type="Proteomes" id="UP000280501">
    <property type="component" value="Unassembled WGS sequence"/>
</dbReference>
<evidence type="ECO:0000256" key="4">
    <source>
        <dbReference type="ARBA" id="ARBA00020586"/>
    </source>
</evidence>
<proteinExistence type="inferred from homology"/>
<dbReference type="PANTHER" id="PTHR34218:SF4">
    <property type="entry name" value="ACYL-HOMOSERINE LACTONE ACYLASE QUIP"/>
    <property type="match status" value="1"/>
</dbReference>
<dbReference type="RefSeq" id="WP_170177043.1">
    <property type="nucleotide sequence ID" value="NZ_RKQZ01000001.1"/>
</dbReference>
<organism evidence="10 11">
    <name type="scientific">Myceligenerans xiligouense</name>
    <dbReference type="NCBI Taxonomy" id="253184"/>
    <lineage>
        <taxon>Bacteria</taxon>
        <taxon>Bacillati</taxon>
        <taxon>Actinomycetota</taxon>
        <taxon>Actinomycetes</taxon>
        <taxon>Micrococcales</taxon>
        <taxon>Promicromonosporaceae</taxon>
        <taxon>Myceligenerans</taxon>
    </lineage>
</organism>
<evidence type="ECO:0000256" key="3">
    <source>
        <dbReference type="ARBA" id="ARBA00006586"/>
    </source>
</evidence>
<dbReference type="Pfam" id="PF13523">
    <property type="entry name" value="Acetyltransf_8"/>
    <property type="match status" value="1"/>
</dbReference>
<dbReference type="SUPFAM" id="SSF56235">
    <property type="entry name" value="N-terminal nucleophile aminohydrolases (Ntn hydrolases)"/>
    <property type="match status" value="1"/>
</dbReference>
<evidence type="ECO:0000256" key="2">
    <source>
        <dbReference type="ARBA" id="ARBA00005102"/>
    </source>
</evidence>
<dbReference type="InterPro" id="IPR016181">
    <property type="entry name" value="Acyl_CoA_acyltransferase"/>
</dbReference>
<reference evidence="10 11" key="1">
    <citation type="submission" date="2018-11" db="EMBL/GenBank/DDBJ databases">
        <title>Sequencing the genomes of 1000 actinobacteria strains.</title>
        <authorList>
            <person name="Klenk H.-P."/>
        </authorList>
    </citation>
    <scope>NUCLEOTIDE SEQUENCE [LARGE SCALE GENOMIC DNA]</scope>
    <source>
        <strain evidence="10 11">DSM 15700</strain>
    </source>
</reference>
<accession>A0A3N4Z863</accession>
<feature type="region of interest" description="Disordered" evidence="8">
    <location>
        <begin position="457"/>
        <end position="485"/>
    </location>
</feature>
<dbReference type="EMBL" id="RKQZ01000001">
    <property type="protein sequence ID" value="RPF21512.1"/>
    <property type="molecule type" value="Genomic_DNA"/>
</dbReference>
<dbReference type="Gene3D" id="1.10.1400.10">
    <property type="match status" value="1"/>
</dbReference>
<dbReference type="InterPro" id="IPR043146">
    <property type="entry name" value="Penicillin_amidase_N_B-knob"/>
</dbReference>
<dbReference type="Gene3D" id="3.40.630.30">
    <property type="match status" value="1"/>
</dbReference>
<evidence type="ECO:0000256" key="5">
    <source>
        <dbReference type="ARBA" id="ARBA00022801"/>
    </source>
</evidence>
<evidence type="ECO:0000313" key="10">
    <source>
        <dbReference type="EMBL" id="RPF21512.1"/>
    </source>
</evidence>
<feature type="compositionally biased region" description="Pro residues" evidence="8">
    <location>
        <begin position="624"/>
        <end position="641"/>
    </location>
</feature>
<dbReference type="InterPro" id="IPR019432">
    <property type="entry name" value="Acyltransferase_MbtK/IucB-like"/>
</dbReference>
<dbReference type="SMART" id="SM01006">
    <property type="entry name" value="AlcB"/>
    <property type="match status" value="1"/>
</dbReference>
<dbReference type="UniPathway" id="UPA00011"/>
<evidence type="ECO:0000256" key="7">
    <source>
        <dbReference type="ARBA" id="ARBA00031122"/>
    </source>
</evidence>
<gene>
    <name evidence="10" type="ORF">EDD34_2143</name>
</gene>
<evidence type="ECO:0000259" key="9">
    <source>
        <dbReference type="SMART" id="SM01006"/>
    </source>
</evidence>
<dbReference type="SUPFAM" id="SSF55729">
    <property type="entry name" value="Acyl-CoA N-acyltransferases (Nat)"/>
    <property type="match status" value="1"/>
</dbReference>
<dbReference type="Gene3D" id="3.60.20.10">
    <property type="entry name" value="Glutamine Phosphoribosylpyrophosphate, subunit 1, domain 1"/>
    <property type="match status" value="1"/>
</dbReference>
<protein>
    <recommendedName>
        <fullName evidence="4">Lysine N-acyltransferase MbtK</fullName>
    </recommendedName>
    <alternativeName>
        <fullName evidence="7">Mycobactin synthase protein K</fullName>
    </alternativeName>
</protein>
<feature type="domain" description="Acyltransferase MbtK/IucB-like conserved" evidence="9">
    <location>
        <begin position="785"/>
        <end position="833"/>
    </location>
</feature>
<comment type="pathway">
    <text evidence="2">Siderophore biosynthesis; mycobactin biosynthesis.</text>
</comment>
<dbReference type="Pfam" id="PF01804">
    <property type="entry name" value="Penicil_amidase"/>
    <property type="match status" value="1"/>
</dbReference>